<evidence type="ECO:0000256" key="1">
    <source>
        <dbReference type="ARBA" id="ARBA00004123"/>
    </source>
</evidence>
<dbReference type="OrthoDB" id="2538135at2759"/>
<dbReference type="InterPro" id="IPR050335">
    <property type="entry name" value="ERT1_acuK_gluconeogen_tf"/>
</dbReference>
<feature type="compositionally biased region" description="Low complexity" evidence="8">
    <location>
        <begin position="156"/>
        <end position="171"/>
    </location>
</feature>
<evidence type="ECO:0000313" key="10">
    <source>
        <dbReference type="EMBL" id="PSR98923.1"/>
    </source>
</evidence>
<evidence type="ECO:0000256" key="4">
    <source>
        <dbReference type="ARBA" id="ARBA00023015"/>
    </source>
</evidence>
<dbReference type="PROSITE" id="PS50112">
    <property type="entry name" value="PAS"/>
    <property type="match status" value="1"/>
</dbReference>
<evidence type="ECO:0000256" key="2">
    <source>
        <dbReference type="ARBA" id="ARBA00022723"/>
    </source>
</evidence>
<reference evidence="10 11" key="1">
    <citation type="submission" date="2018-02" db="EMBL/GenBank/DDBJ databases">
        <title>Genome sequence of the basidiomycete white-rot fungus Phlebia centrifuga.</title>
        <authorList>
            <person name="Granchi Z."/>
            <person name="Peng M."/>
            <person name="de Vries R.P."/>
            <person name="Hilden K."/>
            <person name="Makela M.R."/>
            <person name="Grigoriev I."/>
            <person name="Riley R."/>
        </authorList>
    </citation>
    <scope>NUCLEOTIDE SEQUENCE [LARGE SCALE GENOMIC DNA]</scope>
    <source>
        <strain evidence="10 11">FBCC195</strain>
    </source>
</reference>
<evidence type="ECO:0000256" key="3">
    <source>
        <dbReference type="ARBA" id="ARBA00022833"/>
    </source>
</evidence>
<dbReference type="PANTHER" id="PTHR47659">
    <property type="entry name" value="ZN(II)2CYS6 TRANSCRIPTION FACTOR (EUROFUNG)-RELATED"/>
    <property type="match status" value="1"/>
</dbReference>
<keyword evidence="11" id="KW-1185">Reference proteome</keyword>
<keyword evidence="7" id="KW-0539">Nucleus</keyword>
<dbReference type="Pfam" id="PF24990">
    <property type="entry name" value="PAS_13"/>
    <property type="match status" value="1"/>
</dbReference>
<feature type="compositionally biased region" description="Polar residues" evidence="8">
    <location>
        <begin position="134"/>
        <end position="155"/>
    </location>
</feature>
<proteinExistence type="predicted"/>
<dbReference type="Gene3D" id="3.30.450.20">
    <property type="entry name" value="PAS domain"/>
    <property type="match status" value="1"/>
</dbReference>
<gene>
    <name evidence="10" type="ORF">PHLCEN_2v4243</name>
</gene>
<dbReference type="GO" id="GO:0046872">
    <property type="term" value="F:metal ion binding"/>
    <property type="evidence" value="ECO:0007669"/>
    <property type="project" value="UniProtKB-KW"/>
</dbReference>
<dbReference type="CDD" id="cd00130">
    <property type="entry name" value="PAS"/>
    <property type="match status" value="1"/>
</dbReference>
<dbReference type="AlphaFoldDB" id="A0A2R6PYW7"/>
<sequence>MFTTYDPAATFPFQPSEAANLEYSILSTILGNSPESSTGSPATVQAQVHSHTHPPRSNSYATQQSPTSLVNNGWPSDPQYQGTAASSNSYNSAGPSAYSEQQPLSIQPSDTTLNSSSRIATSNGYITPTTASFQQSSSQYATPGSGPSSAQGQDVQYSEYSNQSNQEQSSSTSLGQYNGQVAQPSQAVQLLQRQPVIPPTRSSSATLMDRTHSSGTASWVGPAASELGLIEGTSVYKSVTKPYDYTEGYHFLMKHISTRGFDKNDILRIVRALAIYRPSLIALQMPMSEEDEVFVEKCFQRSLVELDKLVSFSGTPTLAWRRTGEICLVGPEFCMLTGWEREELIGRKKYVYELFENQSVVEYWENFANHAFENTTQSVYSHCVLLKPSGAPVPCTFCFSIRRDIMDLPSLVIAWVSWLAILHGTKGCPASMYDVNASNAIDHS</sequence>
<comment type="caution">
    <text evidence="10">The sequence shown here is derived from an EMBL/GenBank/DDBJ whole genome shotgun (WGS) entry which is preliminary data.</text>
</comment>
<evidence type="ECO:0000256" key="8">
    <source>
        <dbReference type="SAM" id="MobiDB-lite"/>
    </source>
</evidence>
<dbReference type="GO" id="GO:0009267">
    <property type="term" value="P:cellular response to starvation"/>
    <property type="evidence" value="ECO:0007669"/>
    <property type="project" value="TreeGrafter"/>
</dbReference>
<dbReference type="InterPro" id="IPR056751">
    <property type="entry name" value="PAS_13"/>
</dbReference>
<dbReference type="STRING" id="98765.A0A2R6PYW7"/>
<protein>
    <recommendedName>
        <fullName evidence="9">PAS domain-containing protein</fullName>
    </recommendedName>
</protein>
<comment type="subcellular location">
    <subcellularLocation>
        <location evidence="1">Nucleus</location>
    </subcellularLocation>
</comment>
<dbReference type="EMBL" id="MLYV02000429">
    <property type="protein sequence ID" value="PSR98923.1"/>
    <property type="molecule type" value="Genomic_DNA"/>
</dbReference>
<evidence type="ECO:0000256" key="7">
    <source>
        <dbReference type="ARBA" id="ARBA00023242"/>
    </source>
</evidence>
<keyword evidence="6" id="KW-0804">Transcription</keyword>
<evidence type="ECO:0000313" key="11">
    <source>
        <dbReference type="Proteomes" id="UP000186601"/>
    </source>
</evidence>
<accession>A0A2R6PYW7</accession>
<organism evidence="10 11">
    <name type="scientific">Hermanssonia centrifuga</name>
    <dbReference type="NCBI Taxonomy" id="98765"/>
    <lineage>
        <taxon>Eukaryota</taxon>
        <taxon>Fungi</taxon>
        <taxon>Dikarya</taxon>
        <taxon>Basidiomycota</taxon>
        <taxon>Agaricomycotina</taxon>
        <taxon>Agaricomycetes</taxon>
        <taxon>Polyporales</taxon>
        <taxon>Meruliaceae</taxon>
        <taxon>Hermanssonia</taxon>
    </lineage>
</organism>
<name>A0A2R6PYW7_9APHY</name>
<dbReference type="GO" id="GO:0005634">
    <property type="term" value="C:nucleus"/>
    <property type="evidence" value="ECO:0007669"/>
    <property type="project" value="UniProtKB-SubCell"/>
</dbReference>
<dbReference type="PANTHER" id="PTHR47659:SF1">
    <property type="entry name" value="TRANSCRIPTION ACTIVATOR OF GLUCONEOGENESIS ERT1"/>
    <property type="match status" value="1"/>
</dbReference>
<evidence type="ECO:0000256" key="5">
    <source>
        <dbReference type="ARBA" id="ARBA00023125"/>
    </source>
</evidence>
<evidence type="ECO:0000256" key="6">
    <source>
        <dbReference type="ARBA" id="ARBA00023163"/>
    </source>
</evidence>
<dbReference type="InterPro" id="IPR000014">
    <property type="entry name" value="PAS"/>
</dbReference>
<keyword evidence="5" id="KW-0238">DNA-binding</keyword>
<feature type="domain" description="PAS" evidence="9">
    <location>
        <begin position="302"/>
        <end position="375"/>
    </location>
</feature>
<keyword evidence="3" id="KW-0862">Zinc</keyword>
<dbReference type="InterPro" id="IPR035965">
    <property type="entry name" value="PAS-like_dom_sf"/>
</dbReference>
<dbReference type="GO" id="GO:0000977">
    <property type="term" value="F:RNA polymerase II transcription regulatory region sequence-specific DNA binding"/>
    <property type="evidence" value="ECO:0007669"/>
    <property type="project" value="TreeGrafter"/>
</dbReference>
<keyword evidence="4" id="KW-0805">Transcription regulation</keyword>
<dbReference type="SUPFAM" id="SSF55785">
    <property type="entry name" value="PYP-like sensor domain (PAS domain)"/>
    <property type="match status" value="1"/>
</dbReference>
<feature type="region of interest" description="Disordered" evidence="8">
    <location>
        <begin position="32"/>
        <end position="121"/>
    </location>
</feature>
<evidence type="ECO:0000259" key="9">
    <source>
        <dbReference type="PROSITE" id="PS50112"/>
    </source>
</evidence>
<feature type="region of interest" description="Disordered" evidence="8">
    <location>
        <begin position="134"/>
        <end position="177"/>
    </location>
</feature>
<keyword evidence="2" id="KW-0479">Metal-binding</keyword>
<dbReference type="Proteomes" id="UP000186601">
    <property type="component" value="Unassembled WGS sequence"/>
</dbReference>
<dbReference type="GO" id="GO:0003700">
    <property type="term" value="F:DNA-binding transcription factor activity"/>
    <property type="evidence" value="ECO:0007669"/>
    <property type="project" value="TreeGrafter"/>
</dbReference>